<dbReference type="CDD" id="cd13898">
    <property type="entry name" value="CuRO_3_Abr2_like"/>
    <property type="match status" value="1"/>
</dbReference>
<evidence type="ECO:0000256" key="4">
    <source>
        <dbReference type="ARBA" id="ARBA00023002"/>
    </source>
</evidence>
<protein>
    <submittedName>
        <fullName evidence="11">Multicopper oxidase</fullName>
    </submittedName>
</protein>
<name>A0A6A6I198_9PLEO</name>
<dbReference type="GeneID" id="54579452"/>
<proteinExistence type="inferred from homology"/>
<keyword evidence="5" id="KW-0186">Copper</keyword>
<feature type="chain" id="PRO_5025466550" evidence="7">
    <location>
        <begin position="18"/>
        <end position="602"/>
    </location>
</feature>
<feature type="domain" description="Plastocyanin-like" evidence="8">
    <location>
        <begin position="165"/>
        <end position="370"/>
    </location>
</feature>
<feature type="domain" description="Plastocyanin-like" evidence="9">
    <location>
        <begin position="472"/>
        <end position="588"/>
    </location>
</feature>
<dbReference type="CDD" id="cd13850">
    <property type="entry name" value="CuRO_1_Abr2_like"/>
    <property type="match status" value="1"/>
</dbReference>
<evidence type="ECO:0000259" key="10">
    <source>
        <dbReference type="Pfam" id="PF07732"/>
    </source>
</evidence>
<evidence type="ECO:0000259" key="9">
    <source>
        <dbReference type="Pfam" id="PF07731"/>
    </source>
</evidence>
<keyword evidence="2" id="KW-0479">Metal-binding</keyword>
<evidence type="ECO:0000259" key="8">
    <source>
        <dbReference type="Pfam" id="PF00394"/>
    </source>
</evidence>
<dbReference type="Gene3D" id="2.60.40.420">
    <property type="entry name" value="Cupredoxins - blue copper proteins"/>
    <property type="match status" value="3"/>
</dbReference>
<dbReference type="AlphaFoldDB" id="A0A6A6I198"/>
<dbReference type="FunFam" id="2.60.40.420:FF:000036">
    <property type="entry name" value="L-ascorbate oxidase"/>
    <property type="match status" value="1"/>
</dbReference>
<evidence type="ECO:0000256" key="5">
    <source>
        <dbReference type="ARBA" id="ARBA00023008"/>
    </source>
</evidence>
<dbReference type="InterPro" id="IPR002355">
    <property type="entry name" value="Cu_oxidase_Cu_BS"/>
</dbReference>
<dbReference type="Pfam" id="PF07731">
    <property type="entry name" value="Cu-oxidase_2"/>
    <property type="match status" value="1"/>
</dbReference>
<dbReference type="CDD" id="cd13876">
    <property type="entry name" value="CuRO_2_Abr2_like"/>
    <property type="match status" value="1"/>
</dbReference>
<evidence type="ECO:0000256" key="2">
    <source>
        <dbReference type="ARBA" id="ARBA00022723"/>
    </source>
</evidence>
<dbReference type="InterPro" id="IPR045087">
    <property type="entry name" value="Cu-oxidase_fam"/>
</dbReference>
<accession>A0A6A6I198</accession>
<keyword evidence="4" id="KW-0560">Oxidoreductase</keyword>
<dbReference type="Proteomes" id="UP000800094">
    <property type="component" value="Unassembled WGS sequence"/>
</dbReference>
<dbReference type="OrthoDB" id="2121828at2759"/>
<sequence length="602" mass="66451">MLSFLPLLLSFASYALAGSFQCTLELTWGTGSPDGFEREMIFINGQFPGPLLEIEQGDWVEITVLNSMPFNSTIHSHGIEQIDTPWADGVPGLSQRPIQPGDSFTYKWYANQYGSYFYHAHSRGQIDDGCYGPMLVKPKPGILKPFDKIAPAEVHLLEAAEAKVTPLVVSDWRHTTSERTWQLELESGIESAVCMDALLVNGKGSVDCWPREQITRFTNPGIAPLLQQNNLQMTDKGCLPPEMLTILLANGTDTNIDVLPPEVFEVCTPTQGSREVIKAPNSAKWMALDIIQTAGIDAFAFSIDEHPMWIYGVDGHYIEPLKVDAINLYNGDRYSVFIELDKPAANYGIRVASIALAQLIDTTAVLSYEGGHSHYRNGTRDESDAVTSRPYTNQAGAATSTDVTFFDQTQMLSFPPQFPQPAPEVDRTFILTLDSVGASYIWALNATPFNHAIDDTNPPLLYQKPDASNPGGDITIITKNDTWVDLIMKVVTVNQPPHPIHKHSNKGFIIGQGEGDFPWSSVAEAAAAMPQNFNLVTPAYRDGFVTLASVTEPTWLAVRYHVVNPGAFMLHCHIQSHLNGGMAMVILDGIDEWPEVLEHYKN</sequence>
<dbReference type="InterPro" id="IPR008972">
    <property type="entry name" value="Cupredoxin"/>
</dbReference>
<dbReference type="EMBL" id="ML987204">
    <property type="protein sequence ID" value="KAF2243788.1"/>
    <property type="molecule type" value="Genomic_DNA"/>
</dbReference>
<evidence type="ECO:0000313" key="11">
    <source>
        <dbReference type="EMBL" id="KAF2243788.1"/>
    </source>
</evidence>
<keyword evidence="6" id="KW-0325">Glycoprotein</keyword>
<reference evidence="11" key="1">
    <citation type="journal article" date="2020" name="Stud. Mycol.">
        <title>101 Dothideomycetes genomes: a test case for predicting lifestyles and emergence of pathogens.</title>
        <authorList>
            <person name="Haridas S."/>
            <person name="Albert R."/>
            <person name="Binder M."/>
            <person name="Bloem J."/>
            <person name="Labutti K."/>
            <person name="Salamov A."/>
            <person name="Andreopoulos B."/>
            <person name="Baker S."/>
            <person name="Barry K."/>
            <person name="Bills G."/>
            <person name="Bluhm B."/>
            <person name="Cannon C."/>
            <person name="Castanera R."/>
            <person name="Culley D."/>
            <person name="Daum C."/>
            <person name="Ezra D."/>
            <person name="Gonzalez J."/>
            <person name="Henrissat B."/>
            <person name="Kuo A."/>
            <person name="Liang C."/>
            <person name="Lipzen A."/>
            <person name="Lutzoni F."/>
            <person name="Magnuson J."/>
            <person name="Mondo S."/>
            <person name="Nolan M."/>
            <person name="Ohm R."/>
            <person name="Pangilinan J."/>
            <person name="Park H.-J."/>
            <person name="Ramirez L."/>
            <person name="Alfaro M."/>
            <person name="Sun H."/>
            <person name="Tritt A."/>
            <person name="Yoshinaga Y."/>
            <person name="Zwiers L.-H."/>
            <person name="Turgeon B."/>
            <person name="Goodwin S."/>
            <person name="Spatafora J."/>
            <person name="Crous P."/>
            <person name="Grigoriev I."/>
        </authorList>
    </citation>
    <scope>NUCLEOTIDE SEQUENCE</scope>
    <source>
        <strain evidence="11">CBS 122368</strain>
    </source>
</reference>
<dbReference type="PANTHER" id="PTHR11709:SF488">
    <property type="entry name" value="LACCASE-RELATED"/>
    <property type="match status" value="1"/>
</dbReference>
<evidence type="ECO:0000256" key="6">
    <source>
        <dbReference type="ARBA" id="ARBA00023180"/>
    </source>
</evidence>
<feature type="signal peptide" evidence="7">
    <location>
        <begin position="1"/>
        <end position="17"/>
    </location>
</feature>
<organism evidence="11 12">
    <name type="scientific">Trematosphaeria pertusa</name>
    <dbReference type="NCBI Taxonomy" id="390896"/>
    <lineage>
        <taxon>Eukaryota</taxon>
        <taxon>Fungi</taxon>
        <taxon>Dikarya</taxon>
        <taxon>Ascomycota</taxon>
        <taxon>Pezizomycotina</taxon>
        <taxon>Dothideomycetes</taxon>
        <taxon>Pleosporomycetidae</taxon>
        <taxon>Pleosporales</taxon>
        <taxon>Massarineae</taxon>
        <taxon>Trematosphaeriaceae</taxon>
        <taxon>Trematosphaeria</taxon>
    </lineage>
</organism>
<evidence type="ECO:0000256" key="1">
    <source>
        <dbReference type="ARBA" id="ARBA00010609"/>
    </source>
</evidence>
<dbReference type="InterPro" id="IPR011706">
    <property type="entry name" value="Cu-oxidase_C"/>
</dbReference>
<evidence type="ECO:0000256" key="7">
    <source>
        <dbReference type="SAM" id="SignalP"/>
    </source>
</evidence>
<dbReference type="PANTHER" id="PTHR11709">
    <property type="entry name" value="MULTI-COPPER OXIDASE"/>
    <property type="match status" value="1"/>
</dbReference>
<dbReference type="InterPro" id="IPR033138">
    <property type="entry name" value="Cu_oxidase_CS"/>
</dbReference>
<dbReference type="GO" id="GO:0005507">
    <property type="term" value="F:copper ion binding"/>
    <property type="evidence" value="ECO:0007669"/>
    <property type="project" value="InterPro"/>
</dbReference>
<dbReference type="SUPFAM" id="SSF49503">
    <property type="entry name" value="Cupredoxins"/>
    <property type="match status" value="3"/>
</dbReference>
<dbReference type="PROSITE" id="PS00079">
    <property type="entry name" value="MULTICOPPER_OXIDASE1"/>
    <property type="match status" value="1"/>
</dbReference>
<comment type="similarity">
    <text evidence="1">Belongs to the multicopper oxidase family.</text>
</comment>
<gene>
    <name evidence="11" type="ORF">BU26DRAFT_492580</name>
</gene>
<dbReference type="Pfam" id="PF07732">
    <property type="entry name" value="Cu-oxidase_3"/>
    <property type="match status" value="1"/>
</dbReference>
<dbReference type="GO" id="GO:0016491">
    <property type="term" value="F:oxidoreductase activity"/>
    <property type="evidence" value="ECO:0007669"/>
    <property type="project" value="UniProtKB-KW"/>
</dbReference>
<evidence type="ECO:0000313" key="12">
    <source>
        <dbReference type="Proteomes" id="UP000800094"/>
    </source>
</evidence>
<feature type="domain" description="Plastocyanin-like" evidence="10">
    <location>
        <begin position="27"/>
        <end position="139"/>
    </location>
</feature>
<dbReference type="RefSeq" id="XP_033678792.1">
    <property type="nucleotide sequence ID" value="XM_033826122.1"/>
</dbReference>
<dbReference type="Pfam" id="PF00394">
    <property type="entry name" value="Cu-oxidase"/>
    <property type="match status" value="1"/>
</dbReference>
<keyword evidence="12" id="KW-1185">Reference proteome</keyword>
<evidence type="ECO:0000256" key="3">
    <source>
        <dbReference type="ARBA" id="ARBA00022729"/>
    </source>
</evidence>
<dbReference type="InterPro" id="IPR001117">
    <property type="entry name" value="Cu-oxidase_2nd"/>
</dbReference>
<dbReference type="InterPro" id="IPR011707">
    <property type="entry name" value="Cu-oxidase-like_N"/>
</dbReference>
<dbReference type="PROSITE" id="PS00080">
    <property type="entry name" value="MULTICOPPER_OXIDASE2"/>
    <property type="match status" value="1"/>
</dbReference>
<keyword evidence="3 7" id="KW-0732">Signal</keyword>